<protein>
    <recommendedName>
        <fullName evidence="3 10">Beta-amylase</fullName>
        <ecNumber evidence="3 10">3.2.1.2</ecNumber>
    </recommendedName>
</protein>
<reference evidence="13 14" key="1">
    <citation type="submission" date="2015-01" db="EMBL/GenBank/DDBJ databases">
        <title>Genome of allotetraploid Gossypium barbadense reveals genomic plasticity and fiber elongation in cotton evolution.</title>
        <authorList>
            <person name="Chen X."/>
            <person name="Liu X."/>
            <person name="Zhao B."/>
            <person name="Zheng H."/>
            <person name="Hu Y."/>
            <person name="Lu G."/>
            <person name="Yang C."/>
            <person name="Chen J."/>
            <person name="Shan C."/>
            <person name="Zhang L."/>
            <person name="Zhou Y."/>
            <person name="Wang L."/>
            <person name="Guo W."/>
            <person name="Bai Y."/>
            <person name="Ruan J."/>
            <person name="Shangguan X."/>
            <person name="Mao Y."/>
            <person name="Jiang J."/>
            <person name="Zhu Y."/>
            <person name="Lei J."/>
            <person name="Kang H."/>
            <person name="Chen S."/>
            <person name="He X."/>
            <person name="Wang R."/>
            <person name="Wang Y."/>
            <person name="Chen J."/>
            <person name="Wang L."/>
            <person name="Yu S."/>
            <person name="Wang B."/>
            <person name="Wei J."/>
            <person name="Song S."/>
            <person name="Lu X."/>
            <person name="Gao Z."/>
            <person name="Gu W."/>
            <person name="Deng X."/>
            <person name="Ma D."/>
            <person name="Wang S."/>
            <person name="Liang W."/>
            <person name="Fang L."/>
            <person name="Cai C."/>
            <person name="Zhu X."/>
            <person name="Zhou B."/>
            <person name="Zhang Y."/>
            <person name="Chen Z."/>
            <person name="Xu S."/>
            <person name="Zhu R."/>
            <person name="Wang S."/>
            <person name="Zhang T."/>
            <person name="Zhao G."/>
        </authorList>
    </citation>
    <scope>NUCLEOTIDE SEQUENCE [LARGE SCALE GENOMIC DNA]</scope>
    <source>
        <strain evidence="14">cv. Xinhai21</strain>
        <tissue evidence="13">Leaf</tissue>
    </source>
</reference>
<dbReference type="Pfam" id="PF02551">
    <property type="entry name" value="Acyl_CoA_thio"/>
    <property type="match status" value="1"/>
</dbReference>
<comment type="catalytic activity">
    <reaction evidence="1 10">
        <text>Hydrolysis of (1-&gt;4)-alpha-D-glucosidic linkages in polysaccharides so as to remove successive maltose units from the non-reducing ends of the chains.</text>
        <dbReference type="EC" id="3.2.1.2"/>
    </reaction>
</comment>
<dbReference type="Pfam" id="PF00027">
    <property type="entry name" value="cNMP_binding"/>
    <property type="match status" value="1"/>
</dbReference>
<dbReference type="PROSITE" id="PS50042">
    <property type="entry name" value="CNMP_BINDING_3"/>
    <property type="match status" value="1"/>
</dbReference>
<dbReference type="PROSITE" id="PS00506">
    <property type="entry name" value="BETA_AMYLASE_1"/>
    <property type="match status" value="2"/>
</dbReference>
<evidence type="ECO:0000256" key="5">
    <source>
        <dbReference type="ARBA" id="ARBA00023277"/>
    </source>
</evidence>
<feature type="binding site" evidence="9">
    <location>
        <position position="179"/>
    </location>
    <ligand>
        <name>substrate</name>
    </ligand>
</feature>
<dbReference type="InterPro" id="IPR018488">
    <property type="entry name" value="cNMP-bd_CS"/>
</dbReference>
<dbReference type="InterPro" id="IPR049449">
    <property type="entry name" value="TesB_ACOT8-like_N"/>
</dbReference>
<feature type="binding site" evidence="9">
    <location>
        <position position="187"/>
    </location>
    <ligand>
        <name>substrate</name>
    </ligand>
</feature>
<dbReference type="OrthoDB" id="1660156at2759"/>
<evidence type="ECO:0000256" key="11">
    <source>
        <dbReference type="SAM" id="MobiDB-lite"/>
    </source>
</evidence>
<dbReference type="Gene3D" id="2.40.160.210">
    <property type="entry name" value="Acyl-CoA thioesterase, double hotdog domain"/>
    <property type="match status" value="2"/>
</dbReference>
<dbReference type="InterPro" id="IPR000595">
    <property type="entry name" value="cNMP-bd_dom"/>
</dbReference>
<dbReference type="InterPro" id="IPR001371">
    <property type="entry name" value="Glyco_hydro_14B_pln"/>
</dbReference>
<feature type="compositionally biased region" description="Basic and acidic residues" evidence="11">
    <location>
        <begin position="652"/>
        <end position="661"/>
    </location>
</feature>
<feature type="binding site" evidence="9">
    <location>
        <begin position="469"/>
        <end position="470"/>
    </location>
    <ligand>
        <name>substrate</name>
    </ligand>
</feature>
<dbReference type="CDD" id="cd00038">
    <property type="entry name" value="CAP_ED"/>
    <property type="match status" value="1"/>
</dbReference>
<evidence type="ECO:0000256" key="9">
    <source>
        <dbReference type="PIRSR" id="PIRSR601554-2"/>
    </source>
</evidence>
<evidence type="ECO:0000256" key="10">
    <source>
        <dbReference type="RuleBase" id="RU000509"/>
    </source>
</evidence>
<dbReference type="Pfam" id="PF01373">
    <property type="entry name" value="Glyco_hydro_14"/>
    <property type="match status" value="3"/>
</dbReference>
<dbReference type="InterPro" id="IPR014710">
    <property type="entry name" value="RmlC-like_jellyroll"/>
</dbReference>
<proteinExistence type="inferred from homology"/>
<evidence type="ECO:0000259" key="12">
    <source>
        <dbReference type="PROSITE" id="PS50042"/>
    </source>
</evidence>
<dbReference type="InterPro" id="IPR017853">
    <property type="entry name" value="GH"/>
</dbReference>
<keyword evidence="5 10" id="KW-0119">Carbohydrate metabolism</keyword>
<feature type="compositionally biased region" description="Low complexity" evidence="11">
    <location>
        <begin position="630"/>
        <end position="640"/>
    </location>
</feature>
<dbReference type="SUPFAM" id="SSF51445">
    <property type="entry name" value="(Trans)glycosidases"/>
    <property type="match status" value="2"/>
</dbReference>
<dbReference type="GO" id="GO:0006355">
    <property type="term" value="P:regulation of DNA-templated transcription"/>
    <property type="evidence" value="ECO:0007669"/>
    <property type="project" value="UniProtKB-ARBA"/>
</dbReference>
<accession>A0A2P5XL00</accession>
<evidence type="ECO:0000256" key="3">
    <source>
        <dbReference type="ARBA" id="ARBA00012594"/>
    </source>
</evidence>
<dbReference type="PRINTS" id="PR00842">
    <property type="entry name" value="GLHYDLASE14B"/>
</dbReference>
<evidence type="ECO:0000256" key="7">
    <source>
        <dbReference type="ARBA" id="ARBA00023326"/>
    </source>
</evidence>
<feature type="binding site" evidence="9">
    <location>
        <position position="139"/>
    </location>
    <ligand>
        <name>substrate</name>
    </ligand>
</feature>
<dbReference type="SUPFAM" id="SSF51206">
    <property type="entry name" value="cAMP-binding domain-like"/>
    <property type="match status" value="1"/>
</dbReference>
<feature type="region of interest" description="Disordered" evidence="11">
    <location>
        <begin position="712"/>
        <end position="745"/>
    </location>
</feature>
<feature type="binding site" evidence="9">
    <location>
        <position position="427"/>
    </location>
    <ligand>
        <name>substrate</name>
    </ligand>
</feature>
<comment type="similarity">
    <text evidence="2 10">Belongs to the glycosyl hydrolase 14 family.</text>
</comment>
<keyword evidence="4 10" id="KW-0378">Hydrolase</keyword>
<feature type="binding site" evidence="9">
    <location>
        <position position="504"/>
    </location>
    <ligand>
        <name>substrate</name>
    </ligand>
</feature>
<feature type="binding site" evidence="9">
    <location>
        <position position="385"/>
    </location>
    <ligand>
        <name>substrate</name>
    </ligand>
</feature>
<dbReference type="GO" id="GO:0000272">
    <property type="term" value="P:polysaccharide catabolic process"/>
    <property type="evidence" value="ECO:0007669"/>
    <property type="project" value="UniProtKB-KW"/>
</dbReference>
<dbReference type="EC" id="3.2.1.2" evidence="3 10"/>
<evidence type="ECO:0000256" key="8">
    <source>
        <dbReference type="PIRSR" id="PIRSR601554-1"/>
    </source>
</evidence>
<dbReference type="PANTHER" id="PTHR31352:SF58">
    <property type="entry name" value="BETA-AMYLASE 2, CHLOROPLASTIC"/>
    <property type="match status" value="1"/>
</dbReference>
<dbReference type="InterPro" id="IPR018490">
    <property type="entry name" value="cNMP-bd_dom_sf"/>
</dbReference>
<feature type="active site" description="Proton donor" evidence="8">
    <location>
        <position position="272"/>
    </location>
</feature>
<dbReference type="FunFam" id="3.20.20.80:FF:000066">
    <property type="entry name" value="Beta-amylase"/>
    <property type="match status" value="1"/>
</dbReference>
<dbReference type="PRINTS" id="PR00750">
    <property type="entry name" value="BETAAMYLASE"/>
</dbReference>
<gene>
    <name evidence="13" type="ORF">GOBAR_AA16635</name>
</gene>
<dbReference type="GO" id="GO:0016161">
    <property type="term" value="F:beta-amylase activity"/>
    <property type="evidence" value="ECO:0007669"/>
    <property type="project" value="UniProtKB-EC"/>
</dbReference>
<organism evidence="13 14">
    <name type="scientific">Gossypium barbadense</name>
    <name type="common">Sea Island cotton</name>
    <name type="synonym">Hibiscus barbadensis</name>
    <dbReference type="NCBI Taxonomy" id="3634"/>
    <lineage>
        <taxon>Eukaryota</taxon>
        <taxon>Viridiplantae</taxon>
        <taxon>Streptophyta</taxon>
        <taxon>Embryophyta</taxon>
        <taxon>Tracheophyta</taxon>
        <taxon>Spermatophyta</taxon>
        <taxon>Magnoliopsida</taxon>
        <taxon>eudicotyledons</taxon>
        <taxon>Gunneridae</taxon>
        <taxon>Pentapetalae</taxon>
        <taxon>rosids</taxon>
        <taxon>malvids</taxon>
        <taxon>Malvales</taxon>
        <taxon>Malvaceae</taxon>
        <taxon>Malvoideae</taxon>
        <taxon>Gossypium</taxon>
    </lineage>
</organism>
<keyword evidence="6 10" id="KW-0326">Glycosidase</keyword>
<dbReference type="InterPro" id="IPR029069">
    <property type="entry name" value="HotDog_dom_sf"/>
</dbReference>
<name>A0A2P5XL00_GOSBA</name>
<dbReference type="CDD" id="cd03444">
    <property type="entry name" value="Thioesterase_II_repeat1"/>
    <property type="match status" value="1"/>
</dbReference>
<evidence type="ECO:0000313" key="14">
    <source>
        <dbReference type="Proteomes" id="UP000239757"/>
    </source>
</evidence>
<dbReference type="SUPFAM" id="SSF54637">
    <property type="entry name" value="Thioesterase/thiol ester dehydrase-isomerase"/>
    <property type="match status" value="2"/>
</dbReference>
<dbReference type="CDD" id="cd03445">
    <property type="entry name" value="Thioesterase_II_repeat2"/>
    <property type="match status" value="1"/>
</dbReference>
<feature type="active site" description="Proton acceptor" evidence="8">
    <location>
        <position position="468"/>
    </location>
</feature>
<evidence type="ECO:0000313" key="13">
    <source>
        <dbReference type="EMBL" id="PPS04019.1"/>
    </source>
</evidence>
<dbReference type="EMBL" id="KZ664660">
    <property type="protein sequence ID" value="PPS04019.1"/>
    <property type="molecule type" value="Genomic_DNA"/>
</dbReference>
<dbReference type="InterPro" id="IPR008540">
    <property type="entry name" value="BES1_N"/>
</dbReference>
<dbReference type="InterPro" id="IPR001554">
    <property type="entry name" value="Glyco_hydro_14"/>
</dbReference>
<dbReference type="InterPro" id="IPR042171">
    <property type="entry name" value="Acyl-CoA_hotdog"/>
</dbReference>
<dbReference type="Pfam" id="PF13622">
    <property type="entry name" value="4HBT_3"/>
    <property type="match status" value="1"/>
</dbReference>
<evidence type="ECO:0000256" key="1">
    <source>
        <dbReference type="ARBA" id="ARBA00000546"/>
    </source>
</evidence>
<dbReference type="Gene3D" id="3.20.20.80">
    <property type="entry name" value="Glycosidases"/>
    <property type="match status" value="2"/>
</dbReference>
<sequence length="1821" mass="204837">MAVSSVRLFNNLYPSRASLIAYSTLHSGFPNSLGYNSFRVKGGLVSSISGSSRVRASVKGKGERTEDYPLAGDSTDNKKVAESWPRSLQRDFAGTPYVPVYVMLPLGVIDRNCELVDPEGLTNQLRILKSVNVDGVMIDCWWGIVEAHAPQTYNWSGYRRLFQIVRDLGLKLQVVMSFHECGGNVGDDVNIPLPQWVREIGDSNPDIYFTDREGRSNTECLTWGIDKERVLRGRTAVEVYFDYMRNFRVEFDDFFVSGVIAEIEVGMGPCGELRYPSYPVKHGWKYPGIGEFQCYDKYLMKRLKKAAEIRGHTFWGRAPDNSGSYNSAPHETGFFRDGGDYDSYYGRFFLNWYSQILVDHGDRVLALANLAFEGTCIAAKLSGIHWWYKTASHAAELTSGFYNPAHRDGYAPIAAMLKKHGVALNFTCVELRTLNQHEGFPEAMADPEGLVWQVLNAAWDVSIPVASENALPCYDREGYNKILENAKPRNDPDGRHLSAFTYLRLNPALIERRNFVEFERFVKGMHGKNVREDEGLGIFRSFISGELKIPEKLKLSWDRVISRSGCCIGPGLEWEVKSADMQKLIGANEEDDEEEIEMDVKEEDNENGQKHISAQMMLGADGVMPSTSHQFQIQQQLQEQVSTPGGGARRSRPLEEKERTKLRERHRRALTARILAGLRKHGNYNLRVRADINDVIAALAREAGWVVLPDGTTFPSRSQGSRPAGDSSAGLTSSSSEMLSQQAPPTSLQGVSSGYCALVEYNACHMKGVFMPTPAPYDLSSSGHSQSSGMVGNGGEQTESLPLIAGSMEVINDKQIIGLPPKLPERDFAGTPYVPVYVMLPLGVVNMKCELVDPDGLLKQLRVLKSINVDGVMIDCWWGIVEAHAPQEYNWNGYRKLFQMVHELKLKLQTLPMAARSNMLLEKAVAMQFVKENTNVVMSFHECGGNVGDDVCIPLPHWVAEIGRSNPDIFFTDREGRRNTECLSWGIDKERVLRGRTAVEVYFDFMRSFRVEFNEFFEDGIISMVEVGLGPCGELRYPSCPVKHGWRYPGIGEFQCYDQYMLKSLMKAAEMRGHSFWARGPDNAGSYSSHPHETGFFCDEGDYDGYYGRFFLNWYSQLLINHGDLVLSLAKLAFEGSCIAAKLPGIHWWYKTSSHAAELTAGFYNPCNRDGYIAIAAMLHKHGAALNFACAELQFLEQLEDLQEALANPQGLVWQVLNAAWEACITVVSENAFVCHDRVGYNKILENVKPVNDPDGRHFSSFTYLRLTPLLMERQNFMEFERFVKRMHVGEAGVIFHYEIRLNNTMVMASSKLIDSHLCCRGSSSISAGARGVGGGVWATFARRWSRWVAMLGTCGARLGAPAIVVIPAVQGHRLLGRSQLLKNGFQAPQFIQRLPSSVFKRIADVVKFKHLEKGDYVVREGEVGDGIYFVWEGEAEVSGSVHAEEENRLEYQLKRYDYFGHVNPESVHVADIIALTKLTCLFLPHEHCTLLQSKSIWSTDKTTETCSLVESILHLEPIEAEIALAAASKTVDSLKIVHSLHSYFLMVGDFNIPIIYQVNRLRDGRNFATRRVDAIQKGNIVFTLLASFQVCRTVMLKHVSAKNYYDPLFTFMGYISDYLHFLPVLIFQKEEEGFDHQEAMMPSVPAPDGLLSLDELRELRLTDPRLPMSYRKKVATTKFVPWPIEIRFCAPNTNTNQTKSDPSLRYWFRAKGKLSDDQALHRCVVAFASDLIFSGVSLNPHRRKGFKSASLSLDHSMWFHRRLRADDWLLFVIVSPTASVTRGFVSGQMFNRKGELVVSLTQEALLRMARPPNPATVSKL</sequence>
<feature type="region of interest" description="Disordered" evidence="11">
    <location>
        <begin position="626"/>
        <end position="663"/>
    </location>
</feature>
<dbReference type="PROSITE" id="PS00888">
    <property type="entry name" value="CNMP_BINDING_1"/>
    <property type="match status" value="1"/>
</dbReference>
<dbReference type="InterPro" id="IPR025652">
    <property type="entry name" value="TesB_C"/>
</dbReference>
<dbReference type="Proteomes" id="UP000239757">
    <property type="component" value="Unassembled WGS sequence"/>
</dbReference>
<evidence type="ECO:0000256" key="4">
    <source>
        <dbReference type="ARBA" id="ARBA00022801"/>
    </source>
</evidence>
<feature type="binding site" evidence="9">
    <location>
        <position position="380"/>
    </location>
    <ligand>
        <name>substrate</name>
    </ligand>
</feature>
<evidence type="ECO:0000256" key="2">
    <source>
        <dbReference type="ARBA" id="ARBA00005652"/>
    </source>
</evidence>
<evidence type="ECO:0000256" key="6">
    <source>
        <dbReference type="ARBA" id="ARBA00023295"/>
    </source>
</evidence>
<feature type="compositionally biased region" description="Low complexity" evidence="11">
    <location>
        <begin position="727"/>
        <end position="740"/>
    </location>
</feature>
<dbReference type="Pfam" id="PF05687">
    <property type="entry name" value="BES1_N"/>
    <property type="match status" value="1"/>
</dbReference>
<keyword evidence="7 10" id="KW-0624">Polysaccharide degradation</keyword>
<dbReference type="Gene3D" id="2.60.120.10">
    <property type="entry name" value="Jelly Rolls"/>
    <property type="match status" value="1"/>
</dbReference>
<dbReference type="InterPro" id="IPR018238">
    <property type="entry name" value="Glyco_hydro_14_CS"/>
</dbReference>
<dbReference type="PANTHER" id="PTHR31352">
    <property type="entry name" value="BETA-AMYLASE 1, CHLOROPLASTIC"/>
    <property type="match status" value="1"/>
</dbReference>
<dbReference type="FunFam" id="2.60.120.10:FF:000109">
    <property type="entry name" value="Acyl-CoA thioesterase II"/>
    <property type="match status" value="1"/>
</dbReference>
<feature type="domain" description="Cyclic nucleotide-binding" evidence="12">
    <location>
        <begin position="1391"/>
        <end position="1463"/>
    </location>
</feature>